<dbReference type="GO" id="GO:0046656">
    <property type="term" value="P:folic acid biosynthetic process"/>
    <property type="evidence" value="ECO:0007669"/>
    <property type="project" value="UniProtKB-KW"/>
</dbReference>
<evidence type="ECO:0000256" key="6">
    <source>
        <dbReference type="ARBA" id="ARBA00022741"/>
    </source>
</evidence>
<dbReference type="Proteomes" id="UP000260351">
    <property type="component" value="Unassembled WGS sequence"/>
</dbReference>
<evidence type="ECO:0000256" key="12">
    <source>
        <dbReference type="ARBA" id="ARBA00033413"/>
    </source>
</evidence>
<feature type="domain" description="7,8-dihydro-6-hydroxymethylpterin-pyrophosphokinase" evidence="14">
    <location>
        <begin position="89"/>
        <end position="100"/>
    </location>
</feature>
<proteinExistence type="inferred from homology"/>
<comment type="caution">
    <text evidence="15">The sequence shown here is derived from an EMBL/GenBank/DDBJ whole genome shotgun (WGS) entry which is preliminary data.</text>
</comment>
<dbReference type="Pfam" id="PF01288">
    <property type="entry name" value="HPPK"/>
    <property type="match status" value="1"/>
</dbReference>
<evidence type="ECO:0000256" key="2">
    <source>
        <dbReference type="ARBA" id="ARBA00005810"/>
    </source>
</evidence>
<comment type="function">
    <text evidence="10">Catalyzes the transfer of pyrophosphate from adenosine triphosphate (ATP) to 6-hydroxymethyl-7,8-dihydropterin, an enzymatic step in folate biosynthesis pathway.</text>
</comment>
<evidence type="ECO:0000256" key="9">
    <source>
        <dbReference type="ARBA" id="ARBA00022909"/>
    </source>
</evidence>
<evidence type="ECO:0000259" key="14">
    <source>
        <dbReference type="PROSITE" id="PS00794"/>
    </source>
</evidence>
<dbReference type="GO" id="GO:0046654">
    <property type="term" value="P:tetrahydrofolate biosynthetic process"/>
    <property type="evidence" value="ECO:0007669"/>
    <property type="project" value="UniProtKB-UniPathway"/>
</dbReference>
<accession>A0A3E1K6H8</accession>
<evidence type="ECO:0000313" key="16">
    <source>
        <dbReference type="Proteomes" id="UP000260351"/>
    </source>
</evidence>
<dbReference type="OrthoDB" id="9808041at2"/>
<gene>
    <name evidence="15" type="primary">folK</name>
    <name evidence="15" type="ORF">DZC52_12040</name>
</gene>
<dbReference type="AlphaFoldDB" id="A0A3E1K6H8"/>
<keyword evidence="5 15" id="KW-0808">Transferase</keyword>
<dbReference type="PANTHER" id="PTHR43071:SF1">
    <property type="entry name" value="2-AMINO-4-HYDROXY-6-HYDROXYMETHYLDIHYDROPTERIDINE PYROPHOSPHOKINASE"/>
    <property type="match status" value="1"/>
</dbReference>
<evidence type="ECO:0000313" key="15">
    <source>
        <dbReference type="EMBL" id="RFF29615.1"/>
    </source>
</evidence>
<evidence type="ECO:0000256" key="13">
    <source>
        <dbReference type="SAM" id="MobiDB-lite"/>
    </source>
</evidence>
<sequence>MTEAWIGLGANLGDRAATLDAALVRIDRLGACEVVAVSRYYFTPPWGDTDQPEFLNAVARMRTDLDAERLLDALQGIEAELGRDRTPRRWGPRTIDLDLLLYGRERIETPLLTVPHPRIRERAFVLVPLAELAPRLEIPGQGRADALLAQVDDNERAGIRPGPVSGYEPPANHRKTRR</sequence>
<evidence type="ECO:0000256" key="1">
    <source>
        <dbReference type="ARBA" id="ARBA00005051"/>
    </source>
</evidence>
<organism evidence="15 16">
    <name type="scientific">Wenzhouxiangella sediminis</name>
    <dbReference type="NCBI Taxonomy" id="1792836"/>
    <lineage>
        <taxon>Bacteria</taxon>
        <taxon>Pseudomonadati</taxon>
        <taxon>Pseudomonadota</taxon>
        <taxon>Gammaproteobacteria</taxon>
        <taxon>Chromatiales</taxon>
        <taxon>Wenzhouxiangellaceae</taxon>
        <taxon>Wenzhouxiangella</taxon>
    </lineage>
</organism>
<dbReference type="PROSITE" id="PS00794">
    <property type="entry name" value="HPPK"/>
    <property type="match status" value="1"/>
</dbReference>
<protein>
    <recommendedName>
        <fullName evidence="4">2-amino-4-hydroxy-6-hydroxymethyldihydropteridine pyrophosphokinase</fullName>
        <ecNumber evidence="3">2.7.6.3</ecNumber>
    </recommendedName>
    <alternativeName>
        <fullName evidence="11">6-hydroxymethyl-7,8-dihydropterin pyrophosphokinase</fullName>
    </alternativeName>
    <alternativeName>
        <fullName evidence="12">7,8-dihydro-6-hydroxymethylpterin-pyrophosphokinase</fullName>
    </alternativeName>
</protein>
<dbReference type="EC" id="2.7.6.3" evidence="3"/>
<dbReference type="InterPro" id="IPR035907">
    <property type="entry name" value="Hppk_sf"/>
</dbReference>
<reference evidence="15 16" key="1">
    <citation type="submission" date="2018-08" db="EMBL/GenBank/DDBJ databases">
        <title>Wenzhouxiangella salilacus sp. nov., a novel bacterium isolated from a saline lake in Xinjiang Province, China.</title>
        <authorList>
            <person name="Han S."/>
        </authorList>
    </citation>
    <scope>NUCLEOTIDE SEQUENCE [LARGE SCALE GENOMIC DNA]</scope>
    <source>
        <strain evidence="15 16">XDB06</strain>
    </source>
</reference>
<keyword evidence="8" id="KW-0067">ATP-binding</keyword>
<keyword evidence="7 15" id="KW-0418">Kinase</keyword>
<comment type="similarity">
    <text evidence="2">Belongs to the HPPK family.</text>
</comment>
<dbReference type="InterPro" id="IPR000550">
    <property type="entry name" value="Hppk"/>
</dbReference>
<dbReference type="GO" id="GO:0003848">
    <property type="term" value="F:2-amino-4-hydroxy-6-hydroxymethyldihydropteridine diphosphokinase activity"/>
    <property type="evidence" value="ECO:0007669"/>
    <property type="project" value="UniProtKB-EC"/>
</dbReference>
<dbReference type="EMBL" id="QUZK01000044">
    <property type="protein sequence ID" value="RFF29615.1"/>
    <property type="molecule type" value="Genomic_DNA"/>
</dbReference>
<evidence type="ECO:0000256" key="3">
    <source>
        <dbReference type="ARBA" id="ARBA00013253"/>
    </source>
</evidence>
<dbReference type="GO" id="GO:0016301">
    <property type="term" value="F:kinase activity"/>
    <property type="evidence" value="ECO:0007669"/>
    <property type="project" value="UniProtKB-KW"/>
</dbReference>
<keyword evidence="16" id="KW-1185">Reference proteome</keyword>
<dbReference type="NCBIfam" id="TIGR01498">
    <property type="entry name" value="folK"/>
    <property type="match status" value="1"/>
</dbReference>
<dbReference type="PANTHER" id="PTHR43071">
    <property type="entry name" value="2-AMINO-4-HYDROXY-6-HYDROXYMETHYLDIHYDROPTERIDINE PYROPHOSPHOKINASE"/>
    <property type="match status" value="1"/>
</dbReference>
<keyword evidence="9" id="KW-0289">Folate biosynthesis</keyword>
<comment type="pathway">
    <text evidence="1">Cofactor biosynthesis; tetrahydrofolate biosynthesis; 2-amino-4-hydroxy-6-hydroxymethyl-7,8-dihydropteridine diphosphate from 7,8-dihydroneopterin triphosphate: step 4/4.</text>
</comment>
<dbReference type="UniPathway" id="UPA00077">
    <property type="reaction ID" value="UER00155"/>
</dbReference>
<dbReference type="RefSeq" id="WP_116651396.1">
    <property type="nucleotide sequence ID" value="NZ_QUZK01000044.1"/>
</dbReference>
<evidence type="ECO:0000256" key="5">
    <source>
        <dbReference type="ARBA" id="ARBA00022679"/>
    </source>
</evidence>
<evidence type="ECO:0000256" key="11">
    <source>
        <dbReference type="ARBA" id="ARBA00029766"/>
    </source>
</evidence>
<evidence type="ECO:0000256" key="10">
    <source>
        <dbReference type="ARBA" id="ARBA00029409"/>
    </source>
</evidence>
<dbReference type="CDD" id="cd00483">
    <property type="entry name" value="HPPK"/>
    <property type="match status" value="1"/>
</dbReference>
<dbReference type="Gene3D" id="3.30.70.560">
    <property type="entry name" value="7,8-Dihydro-6-hydroxymethylpterin-pyrophosphokinase HPPK"/>
    <property type="match status" value="1"/>
</dbReference>
<feature type="region of interest" description="Disordered" evidence="13">
    <location>
        <begin position="154"/>
        <end position="178"/>
    </location>
</feature>
<evidence type="ECO:0000256" key="8">
    <source>
        <dbReference type="ARBA" id="ARBA00022840"/>
    </source>
</evidence>
<evidence type="ECO:0000256" key="4">
    <source>
        <dbReference type="ARBA" id="ARBA00016218"/>
    </source>
</evidence>
<name>A0A3E1K6H8_9GAMM</name>
<dbReference type="GO" id="GO:0005524">
    <property type="term" value="F:ATP binding"/>
    <property type="evidence" value="ECO:0007669"/>
    <property type="project" value="UniProtKB-KW"/>
</dbReference>
<keyword evidence="6" id="KW-0547">Nucleotide-binding</keyword>
<evidence type="ECO:0000256" key="7">
    <source>
        <dbReference type="ARBA" id="ARBA00022777"/>
    </source>
</evidence>
<dbReference type="SUPFAM" id="SSF55083">
    <property type="entry name" value="6-hydroxymethyl-7,8-dihydropterin pyrophosphokinase, HPPK"/>
    <property type="match status" value="1"/>
</dbReference>